<dbReference type="Proteomes" id="UP001195483">
    <property type="component" value="Unassembled WGS sequence"/>
</dbReference>
<protein>
    <submittedName>
        <fullName evidence="1">Uncharacterized protein</fullName>
    </submittedName>
</protein>
<organism evidence="1 2">
    <name type="scientific">Potamilus streckersoni</name>
    <dbReference type="NCBI Taxonomy" id="2493646"/>
    <lineage>
        <taxon>Eukaryota</taxon>
        <taxon>Metazoa</taxon>
        <taxon>Spiralia</taxon>
        <taxon>Lophotrochozoa</taxon>
        <taxon>Mollusca</taxon>
        <taxon>Bivalvia</taxon>
        <taxon>Autobranchia</taxon>
        <taxon>Heteroconchia</taxon>
        <taxon>Palaeoheterodonta</taxon>
        <taxon>Unionida</taxon>
        <taxon>Unionoidea</taxon>
        <taxon>Unionidae</taxon>
        <taxon>Ambleminae</taxon>
        <taxon>Lampsilini</taxon>
        <taxon>Potamilus</taxon>
    </lineage>
</organism>
<dbReference type="AlphaFoldDB" id="A0AAE0SI61"/>
<reference evidence="1" key="1">
    <citation type="journal article" date="2021" name="Genome Biol. Evol.">
        <title>A High-Quality Reference Genome for a Parasitic Bivalve with Doubly Uniparental Inheritance (Bivalvia: Unionida).</title>
        <authorList>
            <person name="Smith C.H."/>
        </authorList>
    </citation>
    <scope>NUCLEOTIDE SEQUENCE</scope>
    <source>
        <strain evidence="1">CHS0354</strain>
    </source>
</reference>
<reference evidence="1" key="3">
    <citation type="submission" date="2023-05" db="EMBL/GenBank/DDBJ databases">
        <authorList>
            <person name="Smith C.H."/>
        </authorList>
    </citation>
    <scope>NUCLEOTIDE SEQUENCE</scope>
    <source>
        <strain evidence="1">CHS0354</strain>
        <tissue evidence="1">Mantle</tissue>
    </source>
</reference>
<name>A0AAE0SI61_9BIVA</name>
<evidence type="ECO:0000313" key="1">
    <source>
        <dbReference type="EMBL" id="KAK3592203.1"/>
    </source>
</evidence>
<evidence type="ECO:0000313" key="2">
    <source>
        <dbReference type="Proteomes" id="UP001195483"/>
    </source>
</evidence>
<sequence>MGLYALIPNSKTGVARGYSHSDTNRIERVTLATQRLEADEPRSEVAPVGVRLNAMSRYWQFIYGRFDSSENTEIVRSISGQEGNIYRLPDQFNHKSRSQPKT</sequence>
<accession>A0AAE0SI61</accession>
<reference evidence="1" key="2">
    <citation type="journal article" date="2021" name="Genome Biol. Evol.">
        <title>Developing a high-quality reference genome for a parasitic bivalve with doubly uniparental inheritance (Bivalvia: Unionida).</title>
        <authorList>
            <person name="Smith C.H."/>
        </authorList>
    </citation>
    <scope>NUCLEOTIDE SEQUENCE</scope>
    <source>
        <strain evidence="1">CHS0354</strain>
        <tissue evidence="1">Mantle</tissue>
    </source>
</reference>
<proteinExistence type="predicted"/>
<keyword evidence="2" id="KW-1185">Reference proteome</keyword>
<gene>
    <name evidence="1" type="ORF">CHS0354_002652</name>
</gene>
<comment type="caution">
    <text evidence="1">The sequence shown here is derived from an EMBL/GenBank/DDBJ whole genome shotgun (WGS) entry which is preliminary data.</text>
</comment>
<dbReference type="EMBL" id="JAEAOA010000216">
    <property type="protein sequence ID" value="KAK3592203.1"/>
    <property type="molecule type" value="Genomic_DNA"/>
</dbReference>